<dbReference type="Proteomes" id="UP001143910">
    <property type="component" value="Unassembled WGS sequence"/>
</dbReference>
<reference evidence="1" key="1">
    <citation type="submission" date="2022-08" db="EMBL/GenBank/DDBJ databases">
        <title>Genome Sequence of Lecanicillium fungicola.</title>
        <authorList>
            <person name="Buettner E."/>
        </authorList>
    </citation>
    <scope>NUCLEOTIDE SEQUENCE</scope>
    <source>
        <strain evidence="1">Babe33</strain>
    </source>
</reference>
<protein>
    <submittedName>
        <fullName evidence="1">Uncharacterized protein</fullName>
    </submittedName>
</protein>
<evidence type="ECO:0000313" key="2">
    <source>
        <dbReference type="Proteomes" id="UP001143910"/>
    </source>
</evidence>
<accession>A0ACC1MJI6</accession>
<comment type="caution">
    <text evidence="1">The sequence shown here is derived from an EMBL/GenBank/DDBJ whole genome shotgun (WGS) entry which is preliminary data.</text>
</comment>
<gene>
    <name evidence="1" type="ORF">NQ176_g9877</name>
</gene>
<evidence type="ECO:0000313" key="1">
    <source>
        <dbReference type="EMBL" id="KAJ2967004.1"/>
    </source>
</evidence>
<name>A0ACC1MJI6_9HYPO</name>
<proteinExistence type="predicted"/>
<dbReference type="EMBL" id="JANJQO010002435">
    <property type="protein sequence ID" value="KAJ2967004.1"/>
    <property type="molecule type" value="Genomic_DNA"/>
</dbReference>
<keyword evidence="2" id="KW-1185">Reference proteome</keyword>
<sequence length="325" mass="37470">MTTTFHPFPLLPPELRLKIWELAIRDTDVAGVNFVELDWHETLPLPNGLVATGHHNRRPGLLPASCAMKRQPCDHCDYGPTRGKCLRKNKSSYLYDSGLWDACRESRHVMFLKLRGSKRRLQRDEDAARSAHATLAFEGEDDNSSRHFTLFPRSDLFFMLHGVGHASGRKKRNRYLDTCFGPRHHTLQDVQHFAMNFNPVWGEERYGDHPASMQWFLAIGAGGLKSHVTLYVVDRRLVRRQEVPASSLLRHERVFHASNGVYVEIKDEDEWCYSEDGKVDLHPPIFEFMREINDYVDEAAEDEHARISILGWVPNIGKHIIPEQP</sequence>
<organism evidence="1 2">
    <name type="scientific">Zarea fungicola</name>
    <dbReference type="NCBI Taxonomy" id="93591"/>
    <lineage>
        <taxon>Eukaryota</taxon>
        <taxon>Fungi</taxon>
        <taxon>Dikarya</taxon>
        <taxon>Ascomycota</taxon>
        <taxon>Pezizomycotina</taxon>
        <taxon>Sordariomycetes</taxon>
        <taxon>Hypocreomycetidae</taxon>
        <taxon>Hypocreales</taxon>
        <taxon>Cordycipitaceae</taxon>
        <taxon>Zarea</taxon>
    </lineage>
</organism>